<comment type="subcellular location">
    <subcellularLocation>
        <location evidence="1">Membrane</location>
        <topology evidence="1">Multi-pass membrane protein</topology>
    </subcellularLocation>
</comment>
<feature type="transmembrane region" description="Helical" evidence="8">
    <location>
        <begin position="72"/>
        <end position="91"/>
    </location>
</feature>
<feature type="transmembrane region" description="Helical" evidence="8">
    <location>
        <begin position="465"/>
        <end position="485"/>
    </location>
</feature>
<dbReference type="PANTHER" id="PTHR21355:SF0">
    <property type="entry name" value="G-PROTEIN COUPLED RECEPTOR-ASSOCIATED PROTEIN LMBRD2"/>
    <property type="match status" value="1"/>
</dbReference>
<dbReference type="OrthoDB" id="203099at2759"/>
<feature type="transmembrane region" description="Helical" evidence="8">
    <location>
        <begin position="111"/>
        <end position="130"/>
    </location>
</feature>
<accession>A0A9D4YSS9</accession>
<evidence type="ECO:0000256" key="4">
    <source>
        <dbReference type="ARBA" id="ARBA00022989"/>
    </source>
</evidence>
<dbReference type="InterPro" id="IPR006876">
    <property type="entry name" value="LMBR1-like_membr_prot"/>
</dbReference>
<name>A0A9D4YSS9_CHLVU</name>
<feature type="transmembrane region" description="Helical" evidence="8">
    <location>
        <begin position="150"/>
        <end position="171"/>
    </location>
</feature>
<reference evidence="9" key="2">
    <citation type="submission" date="2020-11" db="EMBL/GenBank/DDBJ databases">
        <authorList>
            <person name="Cecchin M."/>
            <person name="Marcolungo L."/>
            <person name="Rossato M."/>
            <person name="Girolomoni L."/>
            <person name="Cosentino E."/>
            <person name="Cuine S."/>
            <person name="Li-Beisson Y."/>
            <person name="Delledonne M."/>
            <person name="Ballottari M."/>
        </authorList>
    </citation>
    <scope>NUCLEOTIDE SEQUENCE</scope>
    <source>
        <strain evidence="9">211/11P</strain>
        <tissue evidence="9">Whole cell</tissue>
    </source>
</reference>
<feature type="coiled-coil region" evidence="6">
    <location>
        <begin position="258"/>
        <end position="285"/>
    </location>
</feature>
<feature type="compositionally biased region" description="Low complexity" evidence="7">
    <location>
        <begin position="669"/>
        <end position="686"/>
    </location>
</feature>
<feature type="compositionally biased region" description="Low complexity" evidence="7">
    <location>
        <begin position="610"/>
        <end position="646"/>
    </location>
</feature>
<dbReference type="PANTHER" id="PTHR21355">
    <property type="entry name" value="G-PROTEIN COUPLED RECEPTOR-ASSOCIATED PROTEIN LMBRD2"/>
    <property type="match status" value="1"/>
</dbReference>
<sequence length="726" mass="77091">MLVFTIVALPLVACGVFWALRTLPSRNAGWLVRLDVGLAWFAALATLILVPTDVAAALAQRPSGTLAVWWRVAYWYGFIVQMLVLPLHMEFTRRGEFGLKDRLLAAARYNLLYYALLLAVAVAGLLLLLFSGRLQPANVVGFCIASSNAYGLIAAIFLLGYGLVAVPRQLWNTSDRRGEQRRVCHTAGQQAERAQQAHRRVSAAVLTVRRASVLFAAHDPLRPLMDQVLGLAASIGPGFKLDAGVQVPDETELDVFDRADLASLRRQLKAALQDWERERALYLEAVHAHLRLQQVVARLEAGVPADAPLRERLRWLWDWHGHFLAFRLLAALAALCSLSYVVAEATIAWSLPNLSVVSAALHATAGAAVVTELLCFLFLAYPCACAYYSLYRLGRFAFYRMVPGHTDAYSLCYSALLMCRFAAPLAFNFMAAIAMPERRGHTRPDVTSTVFYEEFGQLMMRQPLIGWQFTTFAPVLLVPYMLLVASGVFSRVMTMFTGGDELEFEDDWQNDGYAATGRRLLLVESENVGNGLEAGLTVEPAATSAGLLPAAPSSASRLLGTLRSAAATAAEEEAAARRRGPGWWRRLFGRQGGGGGDGGGSDGGGEVPLSSGAAATAAAGSIGSRQSRWASSPGSGSGRAAAGYSSLPSEAPARPLHLRTASGGGGSAAGSYSTSPPAVPAVGAPGRMRAARAKFLSGSGTAPGQQVPGTGSGAGGSRDIAGAGGA</sequence>
<dbReference type="AlphaFoldDB" id="A0A9D4YSS9"/>
<evidence type="ECO:0000256" key="7">
    <source>
        <dbReference type="SAM" id="MobiDB-lite"/>
    </source>
</evidence>
<evidence type="ECO:0000313" key="9">
    <source>
        <dbReference type="EMBL" id="KAI3424225.1"/>
    </source>
</evidence>
<evidence type="ECO:0000313" key="10">
    <source>
        <dbReference type="Proteomes" id="UP001055712"/>
    </source>
</evidence>
<evidence type="ECO:0000256" key="1">
    <source>
        <dbReference type="ARBA" id="ARBA00004141"/>
    </source>
</evidence>
<comment type="caution">
    <text evidence="9">The sequence shown here is derived from an EMBL/GenBank/DDBJ whole genome shotgun (WGS) entry which is preliminary data.</text>
</comment>
<dbReference type="GO" id="GO:0016020">
    <property type="term" value="C:membrane"/>
    <property type="evidence" value="ECO:0007669"/>
    <property type="project" value="UniProtKB-SubCell"/>
</dbReference>
<evidence type="ECO:0000256" key="8">
    <source>
        <dbReference type="SAM" id="Phobius"/>
    </source>
</evidence>
<protein>
    <submittedName>
        <fullName evidence="9">Uncharacterized protein</fullName>
    </submittedName>
</protein>
<dbReference type="Pfam" id="PF04791">
    <property type="entry name" value="LMBR1"/>
    <property type="match status" value="1"/>
</dbReference>
<comment type="similarity">
    <text evidence="2">Belongs to the LIMR family.</text>
</comment>
<feature type="region of interest" description="Disordered" evidence="7">
    <location>
        <begin position="572"/>
        <end position="726"/>
    </location>
</feature>
<feature type="transmembrane region" description="Helical" evidence="8">
    <location>
        <begin position="411"/>
        <end position="435"/>
    </location>
</feature>
<feature type="transmembrane region" description="Helical" evidence="8">
    <location>
        <begin position="6"/>
        <end position="23"/>
    </location>
</feature>
<evidence type="ECO:0000256" key="3">
    <source>
        <dbReference type="ARBA" id="ARBA00022692"/>
    </source>
</evidence>
<dbReference type="EMBL" id="SIDB01000013">
    <property type="protein sequence ID" value="KAI3424225.1"/>
    <property type="molecule type" value="Genomic_DNA"/>
</dbReference>
<feature type="compositionally biased region" description="Gly residues" evidence="7">
    <location>
        <begin position="710"/>
        <end position="726"/>
    </location>
</feature>
<dbReference type="Proteomes" id="UP001055712">
    <property type="component" value="Unassembled WGS sequence"/>
</dbReference>
<feature type="transmembrane region" description="Helical" evidence="8">
    <location>
        <begin position="363"/>
        <end position="390"/>
    </location>
</feature>
<keyword evidence="6" id="KW-0175">Coiled coil</keyword>
<evidence type="ECO:0000256" key="5">
    <source>
        <dbReference type="ARBA" id="ARBA00023136"/>
    </source>
</evidence>
<reference evidence="9" key="1">
    <citation type="journal article" date="2019" name="Plant J.">
        <title>Chlorella vulgaris genome assembly and annotation reveals the molecular basis for metabolic acclimation to high light conditions.</title>
        <authorList>
            <person name="Cecchin M."/>
            <person name="Marcolungo L."/>
            <person name="Rossato M."/>
            <person name="Girolomoni L."/>
            <person name="Cosentino E."/>
            <person name="Cuine S."/>
            <person name="Li-Beisson Y."/>
            <person name="Delledonne M."/>
            <person name="Ballottari M."/>
        </authorList>
    </citation>
    <scope>NUCLEOTIDE SEQUENCE</scope>
    <source>
        <strain evidence="9">211/11P</strain>
    </source>
</reference>
<keyword evidence="5 8" id="KW-0472">Membrane</keyword>
<gene>
    <name evidence="9" type="ORF">D9Q98_009581</name>
</gene>
<organism evidence="9 10">
    <name type="scientific">Chlorella vulgaris</name>
    <name type="common">Green alga</name>
    <dbReference type="NCBI Taxonomy" id="3077"/>
    <lineage>
        <taxon>Eukaryota</taxon>
        <taxon>Viridiplantae</taxon>
        <taxon>Chlorophyta</taxon>
        <taxon>core chlorophytes</taxon>
        <taxon>Trebouxiophyceae</taxon>
        <taxon>Chlorellales</taxon>
        <taxon>Chlorellaceae</taxon>
        <taxon>Chlorella clade</taxon>
        <taxon>Chlorella</taxon>
    </lineage>
</organism>
<feature type="compositionally biased region" description="Polar residues" evidence="7">
    <location>
        <begin position="698"/>
        <end position="709"/>
    </location>
</feature>
<dbReference type="InterPro" id="IPR051584">
    <property type="entry name" value="GPCR-associated_LMBR1"/>
</dbReference>
<evidence type="ECO:0000256" key="6">
    <source>
        <dbReference type="SAM" id="Coils"/>
    </source>
</evidence>
<feature type="compositionally biased region" description="Gly residues" evidence="7">
    <location>
        <begin position="590"/>
        <end position="606"/>
    </location>
</feature>
<proteinExistence type="inferred from homology"/>
<keyword evidence="4 8" id="KW-1133">Transmembrane helix</keyword>
<keyword evidence="3 8" id="KW-0812">Transmembrane</keyword>
<feature type="transmembrane region" description="Helical" evidence="8">
    <location>
        <begin position="324"/>
        <end position="343"/>
    </location>
</feature>
<evidence type="ECO:0000256" key="2">
    <source>
        <dbReference type="ARBA" id="ARBA00010487"/>
    </source>
</evidence>
<keyword evidence="10" id="KW-1185">Reference proteome</keyword>
<feature type="transmembrane region" description="Helical" evidence="8">
    <location>
        <begin position="30"/>
        <end position="52"/>
    </location>
</feature>